<reference evidence="2" key="1">
    <citation type="journal article" date="2015" name="Genome Announc.">
        <title>Draft genome sequence of Talaromyces cellulolyticus strain Y-94, a source of lignocellulosic biomass-degrading enzymes.</title>
        <authorList>
            <person name="Fujii T."/>
            <person name="Koike H."/>
            <person name="Sawayama S."/>
            <person name="Yano S."/>
            <person name="Inoue H."/>
        </authorList>
    </citation>
    <scope>NUCLEOTIDE SEQUENCE [LARGE SCALE GENOMIC DNA]</scope>
    <source>
        <strain evidence="2">Y-94</strain>
    </source>
</reference>
<evidence type="ECO:0000313" key="2">
    <source>
        <dbReference type="Proteomes" id="UP000053095"/>
    </source>
</evidence>
<evidence type="ECO:0000313" key="1">
    <source>
        <dbReference type="EMBL" id="GAM42447.1"/>
    </source>
</evidence>
<proteinExistence type="predicted"/>
<organism evidence="1 2">
    <name type="scientific">Talaromyces pinophilus</name>
    <name type="common">Penicillium pinophilum</name>
    <dbReference type="NCBI Taxonomy" id="128442"/>
    <lineage>
        <taxon>Eukaryota</taxon>
        <taxon>Fungi</taxon>
        <taxon>Dikarya</taxon>
        <taxon>Ascomycota</taxon>
        <taxon>Pezizomycotina</taxon>
        <taxon>Eurotiomycetes</taxon>
        <taxon>Eurotiomycetidae</taxon>
        <taxon>Eurotiales</taxon>
        <taxon>Trichocomaceae</taxon>
        <taxon>Talaromyces</taxon>
        <taxon>Talaromyces sect. Talaromyces</taxon>
    </lineage>
</organism>
<dbReference type="Proteomes" id="UP000053095">
    <property type="component" value="Unassembled WGS sequence"/>
</dbReference>
<sequence length="690" mass="78689">MTTVVCIETSADQATITPQDVDTRWPFRAGYPRLLRPSVISLPIDKAEISIPDAKFEVLESRIDSILKTYNIHRGVRPHDLVYRRQRYGKLGQPRVVVDCIYDKETSHSKKWAKAVIEIYAATQSMIEGNIEVGVELFDWQYMLSTHICTCPPDESKDLLANWEIGHKYMEKTLQLFREEPDDMFQAMTPVGRCSAGQREYEWSIVIFFDAIDAEDERWDPLEDSIRSIIPNHIGIEIQQRAGSLFCNSDDGNTQQSVEYDQPSWVSTMAQKYKLDALPGCEISPQDKYWQGTMGGYVVTKDKDGKRTTYGVTNAHVVFKGKNKVMSRKPAESGIKVQTPTPHTQDTDVYTLQVHIHTLEESLQALRAIEGRDTRRHIEIKEQELTWYRAHLDLISEDRCLGVVQHARVGSAYYSLSKPLHGLKFQTMDLALITVNCEQPWDRPLMESANDPMIPKGMPYHTWEGDYLGSPMNAEQHIKVVTKLGKGVYRMGIVSEFVAYVKLKDAHGNRQRSYTRSVLHPPRFQTMTRTGVEVNDLTGLEKTFLKRWEEILELWESGPSSDDREMPVLDSITPPAFCERGDSGSFVIASSTFKYGSYFNRVAMPSTEDFSTYANVLAPMPFVVGLLWGHSENAGVSFMVPFDAVTQEIERLTGETMVWPRKRTEYLRELEQDHLPPVGENVDVDVMDES</sequence>
<dbReference type="EMBL" id="DF933840">
    <property type="protein sequence ID" value="GAM42447.1"/>
    <property type="molecule type" value="Genomic_DNA"/>
</dbReference>
<name>A0A478EB37_TALPI</name>
<dbReference type="AlphaFoldDB" id="A0A478EB37"/>
<keyword evidence="2" id="KW-1185">Reference proteome</keyword>
<gene>
    <name evidence="1" type="ORF">TCE0_044r16437</name>
</gene>
<accession>A0A478EB37</accession>
<protein>
    <submittedName>
        <fullName evidence="1">Uncharacterized protein</fullName>
    </submittedName>
</protein>